<dbReference type="Pfam" id="PF03713">
    <property type="entry name" value="DUF305"/>
    <property type="match status" value="1"/>
</dbReference>
<dbReference type="InterPro" id="IPR012347">
    <property type="entry name" value="Ferritin-like"/>
</dbReference>
<dbReference type="EMBL" id="JAUSQM010000001">
    <property type="protein sequence ID" value="MDP9823264.1"/>
    <property type="molecule type" value="Genomic_DNA"/>
</dbReference>
<evidence type="ECO:0000256" key="1">
    <source>
        <dbReference type="SAM" id="SignalP"/>
    </source>
</evidence>
<feature type="domain" description="DUF305" evidence="2">
    <location>
        <begin position="47"/>
        <end position="201"/>
    </location>
</feature>
<accession>A0ABT9NS70</accession>
<protein>
    <submittedName>
        <fullName evidence="3">Uncharacterized protein (DUF305 family)</fullName>
    </submittedName>
</protein>
<evidence type="ECO:0000259" key="2">
    <source>
        <dbReference type="Pfam" id="PF03713"/>
    </source>
</evidence>
<gene>
    <name evidence="3" type="ORF">J2S59_003073</name>
</gene>
<organism evidence="3 4">
    <name type="scientific">Nocardioides massiliensis</name>
    <dbReference type="NCBI Taxonomy" id="1325935"/>
    <lineage>
        <taxon>Bacteria</taxon>
        <taxon>Bacillati</taxon>
        <taxon>Actinomycetota</taxon>
        <taxon>Actinomycetes</taxon>
        <taxon>Propionibacteriales</taxon>
        <taxon>Nocardioidaceae</taxon>
        <taxon>Nocardioides</taxon>
    </lineage>
</organism>
<evidence type="ECO:0000313" key="3">
    <source>
        <dbReference type="EMBL" id="MDP9823264.1"/>
    </source>
</evidence>
<dbReference type="RefSeq" id="WP_068124259.1">
    <property type="nucleotide sequence ID" value="NZ_CCXJ01000700.1"/>
</dbReference>
<comment type="caution">
    <text evidence="3">The sequence shown here is derived from an EMBL/GenBank/DDBJ whole genome shotgun (WGS) entry which is preliminary data.</text>
</comment>
<dbReference type="PANTHER" id="PTHR36933:SF1">
    <property type="entry name" value="SLL0788 PROTEIN"/>
    <property type="match status" value="1"/>
</dbReference>
<evidence type="ECO:0000313" key="4">
    <source>
        <dbReference type="Proteomes" id="UP001240447"/>
    </source>
</evidence>
<feature type="chain" id="PRO_5045919547" evidence="1">
    <location>
        <begin position="20"/>
        <end position="203"/>
    </location>
</feature>
<keyword evidence="1" id="KW-0732">Signal</keyword>
<dbReference type="Proteomes" id="UP001240447">
    <property type="component" value="Unassembled WGS sequence"/>
</dbReference>
<keyword evidence="4" id="KW-1185">Reference proteome</keyword>
<dbReference type="InterPro" id="IPR005183">
    <property type="entry name" value="DUF305_CopM-like"/>
</dbReference>
<dbReference type="PANTHER" id="PTHR36933">
    <property type="entry name" value="SLL0788 PROTEIN"/>
    <property type="match status" value="1"/>
</dbReference>
<name>A0ABT9NS70_9ACTN</name>
<dbReference type="PROSITE" id="PS51257">
    <property type="entry name" value="PROKAR_LIPOPROTEIN"/>
    <property type="match status" value="1"/>
</dbReference>
<proteinExistence type="predicted"/>
<sequence>MIKKLIALLIALTTAFGLAACGNGTDNDSSSGSSSEIAEDEDFNQADVDFATEMIQHHAQALSMVDLIEGKDVSPELATLAEQIRMAQGPEIETLAGWLRDWSQPIPETTRDHANAHGDGGMEMDSDMPGMMSAEDMDSLESAEGAEFERMWLEMMIEHHEGAVEMAETEKEDGKFPDAVELADTIITGQAAEIDEMKSMLGS</sequence>
<dbReference type="Gene3D" id="1.20.1260.10">
    <property type="match status" value="1"/>
</dbReference>
<feature type="signal peptide" evidence="1">
    <location>
        <begin position="1"/>
        <end position="19"/>
    </location>
</feature>
<reference evidence="3 4" key="1">
    <citation type="submission" date="2023-07" db="EMBL/GenBank/DDBJ databases">
        <title>Sequencing the genomes of 1000 actinobacteria strains.</title>
        <authorList>
            <person name="Klenk H.-P."/>
        </authorList>
    </citation>
    <scope>NUCLEOTIDE SEQUENCE [LARGE SCALE GENOMIC DNA]</scope>
    <source>
        <strain evidence="3 4">GD13</strain>
    </source>
</reference>